<sequence length="155" mass="18085">MSRKAESIGNLTYLPAIERPLAIDVQVLDNRFVGLDVSEPIQVFACVLIQLSLFEGIKARQFDYPHLLVLKDTMQWGGDKEVVIRHNGVMRLQGRICVLNIDGLRELILKVAYNFCYSIHPGVTKMYHDLKQYYWWRRMKKDIVAYVSRCLIINR</sequence>
<dbReference type="Proteomes" id="UP000790787">
    <property type="component" value="Chromosome 5"/>
</dbReference>
<evidence type="ECO:0000313" key="1">
    <source>
        <dbReference type="Proteomes" id="UP000790787"/>
    </source>
</evidence>
<keyword evidence="1" id="KW-1185">Reference proteome</keyword>
<evidence type="ECO:0000313" key="2">
    <source>
        <dbReference type="RefSeq" id="XP_075109025.1"/>
    </source>
</evidence>
<reference evidence="1" key="1">
    <citation type="journal article" date="2014" name="Nat. Commun.">
        <title>The tobacco genome sequence and its comparison with those of tomato and potato.</title>
        <authorList>
            <person name="Sierro N."/>
            <person name="Battey J.N."/>
            <person name="Ouadi S."/>
            <person name="Bakaher N."/>
            <person name="Bovet L."/>
            <person name="Willig A."/>
            <person name="Goepfert S."/>
            <person name="Peitsch M.C."/>
            <person name="Ivanov N.V."/>
        </authorList>
    </citation>
    <scope>NUCLEOTIDE SEQUENCE [LARGE SCALE GENOMIC DNA]</scope>
</reference>
<name>A0AC58UHQ7_TOBAC</name>
<organism evidence="1 2">
    <name type="scientific">Nicotiana tabacum</name>
    <name type="common">Common tobacco</name>
    <dbReference type="NCBI Taxonomy" id="4097"/>
    <lineage>
        <taxon>Eukaryota</taxon>
        <taxon>Viridiplantae</taxon>
        <taxon>Streptophyta</taxon>
        <taxon>Embryophyta</taxon>
        <taxon>Tracheophyta</taxon>
        <taxon>Spermatophyta</taxon>
        <taxon>Magnoliopsida</taxon>
        <taxon>eudicotyledons</taxon>
        <taxon>Gunneridae</taxon>
        <taxon>Pentapetalae</taxon>
        <taxon>asterids</taxon>
        <taxon>lamiids</taxon>
        <taxon>Solanales</taxon>
        <taxon>Solanaceae</taxon>
        <taxon>Nicotianoideae</taxon>
        <taxon>Nicotianeae</taxon>
        <taxon>Nicotiana</taxon>
    </lineage>
</organism>
<accession>A0AC58UHQ7</accession>
<protein>
    <submittedName>
        <fullName evidence="2">Uncharacterized protein LOC142180833</fullName>
    </submittedName>
</protein>
<dbReference type="RefSeq" id="XP_075109025.1">
    <property type="nucleotide sequence ID" value="XM_075252924.1"/>
</dbReference>
<proteinExistence type="predicted"/>
<gene>
    <name evidence="2" type="primary">LOC142180833</name>
</gene>
<reference evidence="2" key="2">
    <citation type="submission" date="2025-08" db="UniProtKB">
        <authorList>
            <consortium name="RefSeq"/>
        </authorList>
    </citation>
    <scope>IDENTIFICATION</scope>
    <source>
        <tissue evidence="2">Leaf</tissue>
    </source>
</reference>